<dbReference type="EC" id="3.1.6.1" evidence="5"/>
<evidence type="ECO:0000259" key="4">
    <source>
        <dbReference type="Pfam" id="PF00884"/>
    </source>
</evidence>
<dbReference type="CDD" id="cd16025">
    <property type="entry name" value="PAS_like"/>
    <property type="match status" value="1"/>
</dbReference>
<dbReference type="Pfam" id="PF00884">
    <property type="entry name" value="Sulfatase"/>
    <property type="match status" value="1"/>
</dbReference>
<dbReference type="OrthoDB" id="9783154at2"/>
<organism evidence="5 6">
    <name type="scientific">Rosistilla carotiformis</name>
    <dbReference type="NCBI Taxonomy" id="2528017"/>
    <lineage>
        <taxon>Bacteria</taxon>
        <taxon>Pseudomonadati</taxon>
        <taxon>Planctomycetota</taxon>
        <taxon>Planctomycetia</taxon>
        <taxon>Pirellulales</taxon>
        <taxon>Pirellulaceae</taxon>
        <taxon>Rosistilla</taxon>
    </lineage>
</organism>
<feature type="domain" description="Sulfatase N-terminal" evidence="4">
    <location>
        <begin position="28"/>
        <end position="388"/>
    </location>
</feature>
<dbReference type="KEGG" id="rcf:Poly24_17110"/>
<evidence type="ECO:0000256" key="1">
    <source>
        <dbReference type="ARBA" id="ARBA00008779"/>
    </source>
</evidence>
<dbReference type="EMBL" id="CP036348">
    <property type="protein sequence ID" value="QDV68005.1"/>
    <property type="molecule type" value="Genomic_DNA"/>
</dbReference>
<accession>A0A518JR37</accession>
<dbReference type="AlphaFoldDB" id="A0A518JR37"/>
<keyword evidence="3" id="KW-0732">Signal</keyword>
<dbReference type="InterPro" id="IPR050738">
    <property type="entry name" value="Sulfatase"/>
</dbReference>
<keyword evidence="2 5" id="KW-0378">Hydrolase</keyword>
<dbReference type="PANTHER" id="PTHR42693:SF53">
    <property type="entry name" value="ENDO-4-O-SULFATASE"/>
    <property type="match status" value="1"/>
</dbReference>
<name>A0A518JR37_9BACT</name>
<protein>
    <submittedName>
        <fullName evidence="5">Arylsulfatase</fullName>
        <ecNumber evidence="5">3.1.6.1</ecNumber>
    </submittedName>
</protein>
<evidence type="ECO:0000313" key="5">
    <source>
        <dbReference type="EMBL" id="QDV68005.1"/>
    </source>
</evidence>
<evidence type="ECO:0000313" key="6">
    <source>
        <dbReference type="Proteomes" id="UP000315082"/>
    </source>
</evidence>
<dbReference type="SUPFAM" id="SSF53649">
    <property type="entry name" value="Alkaline phosphatase-like"/>
    <property type="match status" value="1"/>
</dbReference>
<feature type="signal peptide" evidence="3">
    <location>
        <begin position="1"/>
        <end position="21"/>
    </location>
</feature>
<dbReference type="GO" id="GO:0004065">
    <property type="term" value="F:arylsulfatase activity"/>
    <property type="evidence" value="ECO:0007669"/>
    <property type="project" value="UniProtKB-EC"/>
</dbReference>
<sequence length="520" mass="59147" precursor="true">MNRFLICLSIAVFGLSSDAWSAPVLPRPNILLIMVDDLGFADFGAYGSEIETPQIDRLAERGIRFSQFYNTAKCHSSRISLLTGQYSHYAGESDMARGVTIAQVLGAAGYATSMTGKWHLDGQPTDYGFQQYWGHLSGSTDFFAGDQTFRLNGKPWNDFGEDFYTTDANVDFSIQFLDNASKTGKPFFHYIAFNAPHYPLQARKDDIKKYLGRYDAGWEVLRQQRFAKQKQLGMFPENAQLPPLPKHVPAWDSLSDKQRQFEAFRMAVYAAMVDCVDRQVARMVAYLKKSGQYDNTLILICSDNGACPFERSGKLEIPPWKADSFLLYDASWATVGNTPFKHYKQTQHEGGISSPLIVSWPGRIEQVGTWNDEPSHLIDILVTCIDVAQTHYPDRAEINPLQGISLLPLLRGEARKGHDALFFEYGGCRALRQGDWKLVSFYRNRWELYDLSTDRMEQHDLAEQFPERVAEMKDRWEQIARGAGPDAKIRLAPVKQTRSPDVNKTWHNRKKTAGWQMPSF</sequence>
<feature type="chain" id="PRO_5021902815" evidence="3">
    <location>
        <begin position="22"/>
        <end position="520"/>
    </location>
</feature>
<evidence type="ECO:0000256" key="2">
    <source>
        <dbReference type="ARBA" id="ARBA00022801"/>
    </source>
</evidence>
<dbReference type="Proteomes" id="UP000315082">
    <property type="component" value="Chromosome"/>
</dbReference>
<proteinExistence type="inferred from homology"/>
<dbReference type="InterPro" id="IPR000917">
    <property type="entry name" value="Sulfatase_N"/>
</dbReference>
<dbReference type="InterPro" id="IPR017850">
    <property type="entry name" value="Alkaline_phosphatase_core_sf"/>
</dbReference>
<dbReference type="Gene3D" id="3.30.1120.10">
    <property type="match status" value="1"/>
</dbReference>
<reference evidence="5 6" key="1">
    <citation type="submission" date="2019-02" db="EMBL/GenBank/DDBJ databases">
        <title>Deep-cultivation of Planctomycetes and their phenomic and genomic characterization uncovers novel biology.</title>
        <authorList>
            <person name="Wiegand S."/>
            <person name="Jogler M."/>
            <person name="Boedeker C."/>
            <person name="Pinto D."/>
            <person name="Vollmers J."/>
            <person name="Rivas-Marin E."/>
            <person name="Kohn T."/>
            <person name="Peeters S.H."/>
            <person name="Heuer A."/>
            <person name="Rast P."/>
            <person name="Oberbeckmann S."/>
            <person name="Bunk B."/>
            <person name="Jeske O."/>
            <person name="Meyerdierks A."/>
            <person name="Storesund J.E."/>
            <person name="Kallscheuer N."/>
            <person name="Luecker S."/>
            <person name="Lage O.M."/>
            <person name="Pohl T."/>
            <person name="Merkel B.J."/>
            <person name="Hornburger P."/>
            <person name="Mueller R.-W."/>
            <person name="Bruemmer F."/>
            <person name="Labrenz M."/>
            <person name="Spormann A.M."/>
            <person name="Op den Camp H."/>
            <person name="Overmann J."/>
            <person name="Amann R."/>
            <person name="Jetten M.S.M."/>
            <person name="Mascher T."/>
            <person name="Medema M.H."/>
            <person name="Devos D.P."/>
            <person name="Kaster A.-K."/>
            <person name="Ovreas L."/>
            <person name="Rohde M."/>
            <person name="Galperin M.Y."/>
            <person name="Jogler C."/>
        </authorList>
    </citation>
    <scope>NUCLEOTIDE SEQUENCE [LARGE SCALE GENOMIC DNA]</scope>
    <source>
        <strain evidence="5 6">Poly24</strain>
    </source>
</reference>
<dbReference type="Gene3D" id="3.40.720.10">
    <property type="entry name" value="Alkaline Phosphatase, subunit A"/>
    <property type="match status" value="1"/>
</dbReference>
<keyword evidence="6" id="KW-1185">Reference proteome</keyword>
<evidence type="ECO:0000256" key="3">
    <source>
        <dbReference type="SAM" id="SignalP"/>
    </source>
</evidence>
<dbReference type="RefSeq" id="WP_145093157.1">
    <property type="nucleotide sequence ID" value="NZ_CP036348.1"/>
</dbReference>
<dbReference type="PANTHER" id="PTHR42693">
    <property type="entry name" value="ARYLSULFATASE FAMILY MEMBER"/>
    <property type="match status" value="1"/>
</dbReference>
<gene>
    <name evidence="5" type="primary">atsA_10</name>
    <name evidence="5" type="ORF">Poly24_17110</name>
</gene>
<comment type="similarity">
    <text evidence="1">Belongs to the sulfatase family.</text>
</comment>